<keyword evidence="2" id="KW-1185">Reference proteome</keyword>
<proteinExistence type="predicted"/>
<evidence type="ECO:0000313" key="1">
    <source>
        <dbReference type="EMBL" id="KAJ8672601.1"/>
    </source>
</evidence>
<comment type="caution">
    <text evidence="1">The sequence shown here is derived from an EMBL/GenBank/DDBJ whole genome shotgun (WGS) entry which is preliminary data.</text>
</comment>
<accession>A0ACC2NNW8</accession>
<organism evidence="1 2">
    <name type="scientific">Eretmocerus hayati</name>
    <dbReference type="NCBI Taxonomy" id="131215"/>
    <lineage>
        <taxon>Eukaryota</taxon>
        <taxon>Metazoa</taxon>
        <taxon>Ecdysozoa</taxon>
        <taxon>Arthropoda</taxon>
        <taxon>Hexapoda</taxon>
        <taxon>Insecta</taxon>
        <taxon>Pterygota</taxon>
        <taxon>Neoptera</taxon>
        <taxon>Endopterygota</taxon>
        <taxon>Hymenoptera</taxon>
        <taxon>Apocrita</taxon>
        <taxon>Proctotrupomorpha</taxon>
        <taxon>Chalcidoidea</taxon>
        <taxon>Aphelinidae</taxon>
        <taxon>Aphelininae</taxon>
        <taxon>Eretmocerus</taxon>
    </lineage>
</organism>
<dbReference type="EMBL" id="CM056743">
    <property type="protein sequence ID" value="KAJ8672601.1"/>
    <property type="molecule type" value="Genomic_DNA"/>
</dbReference>
<protein>
    <submittedName>
        <fullName evidence="1">Uncharacterized protein</fullName>
    </submittedName>
</protein>
<gene>
    <name evidence="1" type="ORF">QAD02_003860</name>
</gene>
<dbReference type="Proteomes" id="UP001239111">
    <property type="component" value="Chromosome 3"/>
</dbReference>
<sequence length="113" mass="12841">MSTERTRSGSSSKSQSQPLCFERGGSLPRRRPYFTPSPDALGNSAARESSAPLTNATLLLQMYSVRGLAFSRLFSRPHAAYKYLQLVRSEGFELELSRFREDKWPENEFFSPD</sequence>
<name>A0ACC2NNW8_9HYME</name>
<evidence type="ECO:0000313" key="2">
    <source>
        <dbReference type="Proteomes" id="UP001239111"/>
    </source>
</evidence>
<reference evidence="1" key="1">
    <citation type="submission" date="2023-04" db="EMBL/GenBank/DDBJ databases">
        <title>A chromosome-level genome assembly of the parasitoid wasp Eretmocerus hayati.</title>
        <authorList>
            <person name="Zhong Y."/>
            <person name="Liu S."/>
            <person name="Liu Y."/>
        </authorList>
    </citation>
    <scope>NUCLEOTIDE SEQUENCE</scope>
    <source>
        <strain evidence="1">ZJU_SS_LIU_2023</strain>
    </source>
</reference>